<evidence type="ECO:0000256" key="2">
    <source>
        <dbReference type="ARBA" id="ARBA00022777"/>
    </source>
</evidence>
<keyword evidence="2" id="KW-0418">Kinase</keyword>
<dbReference type="PANTHER" id="PTHR45569:SF1">
    <property type="entry name" value="SENSOR PROTEIN KDPD"/>
    <property type="match status" value="1"/>
</dbReference>
<comment type="caution">
    <text evidence="5">The sequence shown here is derived from an EMBL/GenBank/DDBJ whole genome shotgun (WGS) entry which is preliminary data.</text>
</comment>
<protein>
    <submittedName>
        <fullName evidence="5">Sensor protein KdpD</fullName>
    </submittedName>
</protein>
<dbReference type="Proteomes" id="UP001168552">
    <property type="component" value="Unassembled WGS sequence"/>
</dbReference>
<dbReference type="SUPFAM" id="SSF52540">
    <property type="entry name" value="P-loop containing nucleoside triphosphate hydrolases"/>
    <property type="match status" value="1"/>
</dbReference>
<dbReference type="InterPro" id="IPR003852">
    <property type="entry name" value="Sig_transdc_His_kinase_KdpD_N"/>
</dbReference>
<evidence type="ECO:0000256" key="1">
    <source>
        <dbReference type="ARBA" id="ARBA00022679"/>
    </source>
</evidence>
<dbReference type="InterPro" id="IPR027417">
    <property type="entry name" value="P-loop_NTPase"/>
</dbReference>
<proteinExistence type="predicted"/>
<name>A0ABT8F636_9BACT</name>
<sequence length="371" mass="42710">MDNNEGNFLNLIRKRKKGRLKIYIGMIAGVGKTYRMLQEAHDLLKAGVDVKIGYIEPHDRKETIALVEGLPEVPRKKVFYKGRELEEMDLEAILHIRPDVVLVDELAHTNIPGSKNEKRWQDVIDLINEGINVITAFNVQHLESVIDRVEKISGVEVKECIPDKILEHADDVVNIDLPAEDLIKRLKDGKIYSGDRIQRALDNFFQAEQILQLRDLALRQVASQVEHKIQSSLPQSSRMPLERFMACISTNYEGGRKIIRKTSRMAARYQAKWYVLYIQIPKEQSDIIDLATQRKLLQNLKWATELGAEIIKVKGDDIPELIYTTAVEYKITNIVLGKPHFSLYRQLTGKNYFDKLLKKLVDKEIDVILVF</sequence>
<keyword evidence="1" id="KW-0808">Transferase</keyword>
<dbReference type="PANTHER" id="PTHR45569">
    <property type="entry name" value="SENSOR PROTEIN KDPD"/>
    <property type="match status" value="1"/>
</dbReference>
<organism evidence="5 6">
    <name type="scientific">Shiella aurantiaca</name>
    <dbReference type="NCBI Taxonomy" id="3058365"/>
    <lineage>
        <taxon>Bacteria</taxon>
        <taxon>Pseudomonadati</taxon>
        <taxon>Bacteroidota</taxon>
        <taxon>Cytophagia</taxon>
        <taxon>Cytophagales</taxon>
        <taxon>Shiellaceae</taxon>
        <taxon>Shiella</taxon>
    </lineage>
</organism>
<feature type="domain" description="Signal transduction histidine kinase osmosensitive K+ channel sensor N-terminal" evidence="4">
    <location>
        <begin position="16"/>
        <end position="225"/>
    </location>
</feature>
<keyword evidence="3" id="KW-0902">Two-component regulatory system</keyword>
<dbReference type="EMBL" id="JAUHJS010000004">
    <property type="protein sequence ID" value="MDN4165714.1"/>
    <property type="molecule type" value="Genomic_DNA"/>
</dbReference>
<evidence type="ECO:0000259" key="4">
    <source>
        <dbReference type="Pfam" id="PF02702"/>
    </source>
</evidence>
<evidence type="ECO:0000256" key="3">
    <source>
        <dbReference type="ARBA" id="ARBA00023012"/>
    </source>
</evidence>
<dbReference type="Pfam" id="PF02702">
    <property type="entry name" value="KdpD"/>
    <property type="match status" value="1"/>
</dbReference>
<evidence type="ECO:0000313" key="6">
    <source>
        <dbReference type="Proteomes" id="UP001168552"/>
    </source>
</evidence>
<keyword evidence="6" id="KW-1185">Reference proteome</keyword>
<evidence type="ECO:0000313" key="5">
    <source>
        <dbReference type="EMBL" id="MDN4165714.1"/>
    </source>
</evidence>
<gene>
    <name evidence="5" type="ORF">QWY31_09385</name>
</gene>
<dbReference type="InterPro" id="IPR052023">
    <property type="entry name" value="Histidine_kinase_KdpD"/>
</dbReference>
<accession>A0ABT8F636</accession>
<reference evidence="5" key="1">
    <citation type="submission" date="2023-06" db="EMBL/GenBank/DDBJ databases">
        <title>Cytophagales bacterium Strain LB-30, isolated from soil.</title>
        <authorList>
            <person name="Liu B."/>
        </authorList>
    </citation>
    <scope>NUCLEOTIDE SEQUENCE</scope>
    <source>
        <strain evidence="5">LB-30</strain>
    </source>
</reference>
<dbReference type="RefSeq" id="WP_320004244.1">
    <property type="nucleotide sequence ID" value="NZ_JAUHJS010000004.1"/>
</dbReference>
<dbReference type="Gene3D" id="3.40.50.300">
    <property type="entry name" value="P-loop containing nucleotide triphosphate hydrolases"/>
    <property type="match status" value="1"/>
</dbReference>